<accession>A0A1G4P0Y5</accession>
<dbReference type="EMBL" id="LT622878">
    <property type="protein sequence ID" value="SCW24496.1"/>
    <property type="molecule type" value="Genomic_DNA"/>
</dbReference>
<dbReference type="GO" id="GO:0006355">
    <property type="term" value="P:regulation of DNA-templated transcription"/>
    <property type="evidence" value="ECO:0007669"/>
    <property type="project" value="InterPro"/>
</dbReference>
<dbReference type="PROSITE" id="PS51063">
    <property type="entry name" value="HTH_CRP_2"/>
    <property type="match status" value="1"/>
</dbReference>
<protein>
    <submittedName>
        <fullName evidence="5">Global nitrogen transcriptional regulator</fullName>
    </submittedName>
</protein>
<dbReference type="RefSeq" id="YP_009315838.1">
    <property type="nucleotide sequence ID" value="NC_031668.1"/>
</dbReference>
<dbReference type="InterPro" id="IPR014710">
    <property type="entry name" value="RmlC-like_jellyroll"/>
</dbReference>
<dbReference type="Gene3D" id="2.60.120.10">
    <property type="entry name" value="Jelly Rolls"/>
    <property type="match status" value="1"/>
</dbReference>
<gene>
    <name evidence="5" type="primary">ntcA</name>
    <name evidence="5" type="ORF">C00024_219</name>
</gene>
<geneLocation type="chloroplast" evidence="5"/>
<dbReference type="InterPro" id="IPR018490">
    <property type="entry name" value="cNMP-bd_dom_sf"/>
</dbReference>
<keyword evidence="2" id="KW-0238">DNA-binding</keyword>
<dbReference type="Pfam" id="PF13545">
    <property type="entry name" value="HTH_Crp_2"/>
    <property type="match status" value="1"/>
</dbReference>
<dbReference type="AlphaFoldDB" id="A0A1G4P0Y5"/>
<sequence length="207" mass="24042">MPLDHNIIPNNTSTHIYKLNPGDMLMIYPDNNNIYVVVDGILVTHKLFSNTEKFSTGIIYSGSLIENMFQHSKTYNYCYELETLSVCYILSISNYTFSNLSQKSYTIKSNHHHSSYRINLVDLWVHKNIKNRIVQLIMILCEVAGKHCQHYTRIDVKLSYKTIATITGSNRNTVSHIIQQLHKDQIIIYKKHQIIINNILLLKSQTI</sequence>
<dbReference type="GO" id="GO:0003677">
    <property type="term" value="F:DNA binding"/>
    <property type="evidence" value="ECO:0007669"/>
    <property type="project" value="UniProtKB-KW"/>
</dbReference>
<name>A0A1G4P0Y5_9FLOR</name>
<reference evidence="5" key="1">
    <citation type="submission" date="2016-10" db="EMBL/GenBank/DDBJ databases">
        <title>Chloroplast genomes as a tool to resolve red algal phylogenies: a case study in the Nemaliales.</title>
        <authorList>
            <person name="Costa J.F."/>
            <person name="Lin S.M."/>
            <person name="Macaya E.C."/>
            <person name="Fernandez-Garcia C."/>
            <person name="Verbruggen H."/>
        </authorList>
    </citation>
    <scope>NUCLEOTIDE SEQUENCE</scope>
    <source>
        <strain evidence="5">C.0024</strain>
    </source>
</reference>
<keyword evidence="3" id="KW-0804">Transcription</keyword>
<keyword evidence="5" id="KW-0934">Plastid</keyword>
<dbReference type="SUPFAM" id="SSF46785">
    <property type="entry name" value="Winged helix' DNA-binding domain"/>
    <property type="match status" value="1"/>
</dbReference>
<organism evidence="5">
    <name type="scientific">Trichogloeopsis pedicellata</name>
    <dbReference type="NCBI Taxonomy" id="1495610"/>
    <lineage>
        <taxon>Eukaryota</taxon>
        <taxon>Rhodophyta</taxon>
        <taxon>Florideophyceae</taxon>
        <taxon>Nemaliophycidae</taxon>
        <taxon>Nemaliales</taxon>
        <taxon>Liagoraceae</taxon>
        <taxon>Trichogloeopsis</taxon>
    </lineage>
</organism>
<dbReference type="SMART" id="SM00419">
    <property type="entry name" value="HTH_CRP"/>
    <property type="match status" value="1"/>
</dbReference>
<evidence type="ECO:0000256" key="3">
    <source>
        <dbReference type="ARBA" id="ARBA00023163"/>
    </source>
</evidence>
<reference evidence="5" key="2">
    <citation type="submission" date="2016-10" db="EMBL/GenBank/DDBJ databases">
        <authorList>
            <person name="de Groot N.N."/>
        </authorList>
    </citation>
    <scope>NUCLEOTIDE SEQUENCE</scope>
    <source>
        <strain evidence="5">C.0024</strain>
    </source>
</reference>
<evidence type="ECO:0000259" key="4">
    <source>
        <dbReference type="PROSITE" id="PS51063"/>
    </source>
</evidence>
<dbReference type="InterPro" id="IPR036390">
    <property type="entry name" value="WH_DNA-bd_sf"/>
</dbReference>
<dbReference type="SUPFAM" id="SSF51206">
    <property type="entry name" value="cAMP-binding domain-like"/>
    <property type="match status" value="1"/>
</dbReference>
<evidence type="ECO:0000256" key="2">
    <source>
        <dbReference type="ARBA" id="ARBA00023125"/>
    </source>
</evidence>
<keyword evidence="5" id="KW-0150">Chloroplast</keyword>
<feature type="domain" description="HTH crp-type" evidence="4">
    <location>
        <begin position="127"/>
        <end position="200"/>
    </location>
</feature>
<dbReference type="InterPro" id="IPR012318">
    <property type="entry name" value="HTH_CRP"/>
</dbReference>
<evidence type="ECO:0000256" key="1">
    <source>
        <dbReference type="ARBA" id="ARBA00023015"/>
    </source>
</evidence>
<proteinExistence type="predicted"/>
<dbReference type="GeneID" id="30000275"/>
<evidence type="ECO:0000313" key="5">
    <source>
        <dbReference type="EMBL" id="SCW24496.1"/>
    </source>
</evidence>
<keyword evidence="1" id="KW-0805">Transcription regulation</keyword>